<feature type="transmembrane region" description="Helical" evidence="7">
    <location>
        <begin position="389"/>
        <end position="412"/>
    </location>
</feature>
<organism evidence="8 9">
    <name type="scientific">Priestia taiwanensis</name>
    <dbReference type="NCBI Taxonomy" id="1347902"/>
    <lineage>
        <taxon>Bacteria</taxon>
        <taxon>Bacillati</taxon>
        <taxon>Bacillota</taxon>
        <taxon>Bacilli</taxon>
        <taxon>Bacillales</taxon>
        <taxon>Bacillaceae</taxon>
        <taxon>Priestia</taxon>
    </lineage>
</organism>
<dbReference type="RefSeq" id="WP_188387012.1">
    <property type="nucleotide sequence ID" value="NZ_BMFK01000001.1"/>
</dbReference>
<evidence type="ECO:0008006" key="10">
    <source>
        <dbReference type="Google" id="ProtNLM"/>
    </source>
</evidence>
<feature type="transmembrane region" description="Helical" evidence="7">
    <location>
        <begin position="51"/>
        <end position="74"/>
    </location>
</feature>
<gene>
    <name evidence="8" type="ORF">GCM10007140_06690</name>
</gene>
<evidence type="ECO:0000313" key="8">
    <source>
        <dbReference type="EMBL" id="GGE59013.1"/>
    </source>
</evidence>
<dbReference type="GO" id="GO:0005886">
    <property type="term" value="C:plasma membrane"/>
    <property type="evidence" value="ECO:0007669"/>
    <property type="project" value="UniProtKB-SubCell"/>
</dbReference>
<dbReference type="Proteomes" id="UP000605259">
    <property type="component" value="Unassembled WGS sequence"/>
</dbReference>
<dbReference type="PANTHER" id="PTHR43549:SF2">
    <property type="entry name" value="MULTIDRUG RESISTANCE PROTEIN NORM-RELATED"/>
    <property type="match status" value="1"/>
</dbReference>
<evidence type="ECO:0000313" key="9">
    <source>
        <dbReference type="Proteomes" id="UP000605259"/>
    </source>
</evidence>
<evidence type="ECO:0000256" key="1">
    <source>
        <dbReference type="ARBA" id="ARBA00004651"/>
    </source>
</evidence>
<dbReference type="PANTHER" id="PTHR43549">
    <property type="entry name" value="MULTIDRUG RESISTANCE PROTEIN YPNP-RELATED"/>
    <property type="match status" value="1"/>
</dbReference>
<evidence type="ECO:0000256" key="3">
    <source>
        <dbReference type="ARBA" id="ARBA00022475"/>
    </source>
</evidence>
<evidence type="ECO:0000256" key="4">
    <source>
        <dbReference type="ARBA" id="ARBA00022692"/>
    </source>
</evidence>
<keyword evidence="5 7" id="KW-1133">Transmembrane helix</keyword>
<feature type="transmembrane region" description="Helical" evidence="7">
    <location>
        <begin position="160"/>
        <end position="184"/>
    </location>
</feature>
<comment type="caution">
    <text evidence="8">The sequence shown here is derived from an EMBL/GenBank/DDBJ whole genome shotgun (WGS) entry which is preliminary data.</text>
</comment>
<dbReference type="AlphaFoldDB" id="A0A917AKF3"/>
<feature type="transmembrane region" description="Helical" evidence="7">
    <location>
        <begin position="280"/>
        <end position="301"/>
    </location>
</feature>
<evidence type="ECO:0000256" key="2">
    <source>
        <dbReference type="ARBA" id="ARBA00022448"/>
    </source>
</evidence>
<accession>A0A917AKF3</accession>
<keyword evidence="6 7" id="KW-0472">Membrane</keyword>
<dbReference type="EMBL" id="BMFK01000001">
    <property type="protein sequence ID" value="GGE59013.1"/>
    <property type="molecule type" value="Genomic_DNA"/>
</dbReference>
<protein>
    <recommendedName>
        <fullName evidence="10">Na(+)/drug antiporter</fullName>
    </recommendedName>
</protein>
<sequence length="459" mass="50780">MENRSTWQQIMKFSLPMTLIGLSDLILIGINFFWIYYFIGDAEALAAIRISSSIIVLIEAVLMGVTGALLIYMGQSIGAKQMDKVKSAISATFSFSIYSGAFVMIIGLLCLPVLKGIFGANDVTNDYLDSYLFVYFLGYIVMALNNLLLMLPRYFRKLGIIYKALGVTMVVNIIATPLCMYIFQMQGYNMVAGAAAGIIVSNICCMVYLVYSIFFKDSLEISLSKEHISYKLDLDILKTNKGFIGSQVLSALSFNISMFLYTFILTYYPQESFNVYAVGTYAYAIFGLFAQNFTASLIPLVSNKVGAGEYDGVKDLAKKIGFSVLGYGLVIAVIFFFSRYQLAEVLATNESMIPLFVDFFTYYTLPWVLNMVSFVFIFVVAGSGDGKGGMILTIVNMYVLVIIPLAIVPHLFANLSTGVFVTLGFINVLTFIFSLGYYISGRWEKASLIKRASAEAHAG</sequence>
<name>A0A917AKF3_9BACI</name>
<reference evidence="8" key="2">
    <citation type="submission" date="2020-09" db="EMBL/GenBank/DDBJ databases">
        <authorList>
            <person name="Sun Q."/>
            <person name="Zhou Y."/>
        </authorList>
    </citation>
    <scope>NUCLEOTIDE SEQUENCE</scope>
    <source>
        <strain evidence="8">CGMCC 1.12698</strain>
    </source>
</reference>
<comment type="subcellular location">
    <subcellularLocation>
        <location evidence="1">Cell membrane</location>
        <topology evidence="1">Multi-pass membrane protein</topology>
    </subcellularLocation>
</comment>
<feature type="transmembrane region" description="Helical" evidence="7">
    <location>
        <begin position="248"/>
        <end position="268"/>
    </location>
</feature>
<reference evidence="8" key="1">
    <citation type="journal article" date="2014" name="Int. J. Syst. Evol. Microbiol.">
        <title>Complete genome sequence of Corynebacterium casei LMG S-19264T (=DSM 44701T), isolated from a smear-ripened cheese.</title>
        <authorList>
            <consortium name="US DOE Joint Genome Institute (JGI-PGF)"/>
            <person name="Walter F."/>
            <person name="Albersmeier A."/>
            <person name="Kalinowski J."/>
            <person name="Ruckert C."/>
        </authorList>
    </citation>
    <scope>NUCLEOTIDE SEQUENCE</scope>
    <source>
        <strain evidence="8">CGMCC 1.12698</strain>
    </source>
</reference>
<keyword evidence="9" id="KW-1185">Reference proteome</keyword>
<keyword evidence="4 7" id="KW-0812">Transmembrane</keyword>
<feature type="transmembrane region" description="Helical" evidence="7">
    <location>
        <begin position="360"/>
        <end position="382"/>
    </location>
</feature>
<evidence type="ECO:0000256" key="6">
    <source>
        <dbReference type="ARBA" id="ARBA00023136"/>
    </source>
</evidence>
<dbReference type="Pfam" id="PF01554">
    <property type="entry name" value="MatE"/>
    <property type="match status" value="2"/>
</dbReference>
<dbReference type="InterPro" id="IPR002528">
    <property type="entry name" value="MATE_fam"/>
</dbReference>
<dbReference type="InterPro" id="IPR052031">
    <property type="entry name" value="Membrane_Transporter-Flippase"/>
</dbReference>
<feature type="transmembrane region" description="Helical" evidence="7">
    <location>
        <begin position="322"/>
        <end position="340"/>
    </location>
</feature>
<keyword evidence="2" id="KW-0813">Transport</keyword>
<feature type="transmembrane region" description="Helical" evidence="7">
    <location>
        <begin position="190"/>
        <end position="215"/>
    </location>
</feature>
<evidence type="ECO:0000256" key="7">
    <source>
        <dbReference type="SAM" id="Phobius"/>
    </source>
</evidence>
<evidence type="ECO:0000256" key="5">
    <source>
        <dbReference type="ARBA" id="ARBA00022989"/>
    </source>
</evidence>
<feature type="transmembrane region" description="Helical" evidence="7">
    <location>
        <begin position="20"/>
        <end position="39"/>
    </location>
</feature>
<feature type="transmembrane region" description="Helical" evidence="7">
    <location>
        <begin position="130"/>
        <end position="148"/>
    </location>
</feature>
<keyword evidence="3" id="KW-1003">Cell membrane</keyword>
<proteinExistence type="predicted"/>
<feature type="transmembrane region" description="Helical" evidence="7">
    <location>
        <begin position="418"/>
        <end position="440"/>
    </location>
</feature>
<dbReference type="GO" id="GO:0015297">
    <property type="term" value="F:antiporter activity"/>
    <property type="evidence" value="ECO:0007669"/>
    <property type="project" value="InterPro"/>
</dbReference>
<dbReference type="GO" id="GO:0042910">
    <property type="term" value="F:xenobiotic transmembrane transporter activity"/>
    <property type="evidence" value="ECO:0007669"/>
    <property type="project" value="InterPro"/>
</dbReference>
<feature type="transmembrane region" description="Helical" evidence="7">
    <location>
        <begin position="95"/>
        <end position="118"/>
    </location>
</feature>